<evidence type="ECO:0000313" key="2">
    <source>
        <dbReference type="EMBL" id="CEG45405.1"/>
    </source>
</evidence>
<proteinExistence type="predicted"/>
<protein>
    <submittedName>
        <fullName evidence="2">Uncharacterized protein</fullName>
    </submittedName>
</protein>
<feature type="compositionally biased region" description="Polar residues" evidence="1">
    <location>
        <begin position="603"/>
        <end position="615"/>
    </location>
</feature>
<dbReference type="PANTHER" id="PTHR16230">
    <property type="entry name" value="CAPPUCCINO"/>
    <property type="match status" value="1"/>
</dbReference>
<dbReference type="Proteomes" id="UP000054928">
    <property type="component" value="Unassembled WGS sequence"/>
</dbReference>
<feature type="region of interest" description="Disordered" evidence="1">
    <location>
        <begin position="597"/>
        <end position="636"/>
    </location>
</feature>
<keyword evidence="3" id="KW-1185">Reference proteome</keyword>
<dbReference type="GO" id="GO:0031083">
    <property type="term" value="C:BLOC-1 complex"/>
    <property type="evidence" value="ECO:0007669"/>
    <property type="project" value="TreeGrafter"/>
</dbReference>
<evidence type="ECO:0000256" key="1">
    <source>
        <dbReference type="SAM" id="MobiDB-lite"/>
    </source>
</evidence>
<dbReference type="EMBL" id="CCYD01001572">
    <property type="protein sequence ID" value="CEG45405.1"/>
    <property type="molecule type" value="Genomic_DNA"/>
</dbReference>
<dbReference type="InterPro" id="IPR024857">
    <property type="entry name" value="Cappuccino"/>
</dbReference>
<dbReference type="AlphaFoldDB" id="A0A0P1AXD3"/>
<dbReference type="RefSeq" id="XP_024581774.1">
    <property type="nucleotide sequence ID" value="XM_024716147.1"/>
</dbReference>
<organism evidence="2 3">
    <name type="scientific">Plasmopara halstedii</name>
    <name type="common">Downy mildew of sunflower</name>
    <dbReference type="NCBI Taxonomy" id="4781"/>
    <lineage>
        <taxon>Eukaryota</taxon>
        <taxon>Sar</taxon>
        <taxon>Stramenopiles</taxon>
        <taxon>Oomycota</taxon>
        <taxon>Peronosporomycetes</taxon>
        <taxon>Peronosporales</taxon>
        <taxon>Peronosporaceae</taxon>
        <taxon>Plasmopara</taxon>
    </lineage>
</organism>
<name>A0A0P1AXD3_PLAHL</name>
<accession>A0A0P1AXD3</accession>
<reference evidence="3" key="1">
    <citation type="submission" date="2014-09" db="EMBL/GenBank/DDBJ databases">
        <authorList>
            <person name="Sharma Rahul"/>
            <person name="Thines Marco"/>
        </authorList>
    </citation>
    <scope>NUCLEOTIDE SEQUENCE [LARGE SCALE GENOMIC DNA]</scope>
</reference>
<dbReference type="GeneID" id="36396759"/>
<dbReference type="PANTHER" id="PTHR16230:SF3">
    <property type="entry name" value="BIOGENESIS OF LYSOSOMAL ORGANELLES COMPLEX-1, SUBUNIT 4, CAPPUCCINO"/>
    <property type="match status" value="1"/>
</dbReference>
<sequence length="1260" mass="138472">MATAISSATSSAFSTVTIDGSVRQDESLHSSISQDLAILQDFATYLELRLKCVNISMLRRIFTDFLNDQEITLVHMMQLGCTIITMYPVLRTSAQRCHEAKALLSKPKHHSDKRGCVFLYLQHRTATRNIALLKQIFLDFVNHREKKLLEFVENGSQVMSVIPYELPQRTSLRHSFSTGNKNDTWTLGHPIEQQKITQKAKTKCMKKRNCDIARSKSSGSLALSDADIALPLINQKKSRNRRLSLEDREISRAQDEPIVATNSKRKSDSLINLEKSTVTKGTKSCLASIPATEMSLESAKIATPKSALLQNGAADVNTVAVPNVPPSVVKSRSKCGKDLKTRRISLHDESAVAATEQVVSKTAGRAEKSPLRCGRKIKASSILQDAASVAAMDLFEIDETSSVVESPSIRRLKASKVSLQDAASKTARGPIETDFTTSVAKLSSKRGKNISSSQESLHRASPLASIEVVESDEVKLATKKRFKRRKLSNASNVRLQDPVIKKFTEVAKSDVVASSSSSKHGQEPRLGRMVLQKAASSVDSAVVETDLTESAVTKLSEIGSNIESCRALPDVMTVDATKLVDLDVVKSTSDLPFKCDRSRKSSKVQLQESGKTNAKSAACTKSIRGRQTEESSEPLQCKSPIAATESDKSHTFMSLPTAAHAMTSKEVKSNVVKSAASLSEGPMNDVEFVSTNEVEKIDVAKSAARLPEKCDQNFMTSDEGLQNLTPALADVLTESDDSCCVPGSTVRRGSLAKTISKDTATKAATDLVELDVVEPITKSTIQRVKQLKVSSIPLENASAVAAIGIDEAFITELSHSECGKILSTSKRLVPIADTMVPDNTSVAAMSSVKYGAMGTASTKKIISIVTSHNTSLASTREEVTDTCPPGATTLIMNTTTVQRTNVTMDVVKPSVMESILPATESTQRDVVVPKTIALPGHYKDFEAETKLYDSSVYDLSSPDAYSSVNLVDKSKEVVHVTASKVVTSILTQVVSRISGQSKRGQKRKSETLDLKSKAKIKNQTRLHSKLIDDDKSHKLDIDRKSNKRGKPAMSEELCRSQLELAHRMKVFAAQAPWEIVFQNVSAPFDDKKHPALARKFYKFWKNHARAVWERNFWAPVSRRLNLVDFNKRNNRQLAAKNAFEPLIISAFKELGAAFFVMLDTQEPRHPGWWYRGPVVALFAFQLNLGEDAMWDYVKSEAFKRFPDCKQPVPLSASNSGAMRIRHERESASMWVTNHQETTKFLHAIATLKASKTSLNVEDHE</sequence>
<evidence type="ECO:0000313" key="3">
    <source>
        <dbReference type="Proteomes" id="UP000054928"/>
    </source>
</evidence>
<dbReference type="OMA" id="GCTIITM"/>
<dbReference type="OrthoDB" id="112549at2759"/>